<dbReference type="AlphaFoldDB" id="A0A8E2B3S2"/>
<name>A0A8E2B3S2_9PSEU</name>
<evidence type="ECO:0000256" key="1">
    <source>
        <dbReference type="SAM" id="MobiDB-lite"/>
    </source>
</evidence>
<sequence length="71" mass="7913">MGTSRTSYLTGTPPEDPVERNVSSNRLTLREILLHGLDDVIRRQYLPHARVLRSIPGARRRCQASPTSATA</sequence>
<reference evidence="2 3" key="1">
    <citation type="submission" date="2020-08" db="EMBL/GenBank/DDBJ databases">
        <title>Amycolatopsis echigonensis JCM 21831.</title>
        <authorList>
            <person name="Tedsree N."/>
            <person name="Kuncharoen N."/>
            <person name="Likhitwitayawuid K."/>
            <person name="Tanasupawat S."/>
        </authorList>
    </citation>
    <scope>NUCLEOTIDE SEQUENCE [LARGE SCALE GENOMIC DNA]</scope>
    <source>
        <strain evidence="2 3">JCM 21831</strain>
    </source>
</reference>
<feature type="region of interest" description="Disordered" evidence="1">
    <location>
        <begin position="1"/>
        <end position="21"/>
    </location>
</feature>
<protein>
    <submittedName>
        <fullName evidence="2">Uncharacterized protein</fullName>
    </submittedName>
</protein>
<organism evidence="2 3">
    <name type="scientific">Amycolatopsis echigonensis</name>
    <dbReference type="NCBI Taxonomy" id="2576905"/>
    <lineage>
        <taxon>Bacteria</taxon>
        <taxon>Bacillati</taxon>
        <taxon>Actinomycetota</taxon>
        <taxon>Actinomycetes</taxon>
        <taxon>Pseudonocardiales</taxon>
        <taxon>Pseudonocardiaceae</taxon>
        <taxon>Amycolatopsis</taxon>
    </lineage>
</organism>
<evidence type="ECO:0000313" key="3">
    <source>
        <dbReference type="Proteomes" id="UP000550260"/>
    </source>
</evidence>
<feature type="compositionally biased region" description="Polar residues" evidence="1">
    <location>
        <begin position="1"/>
        <end position="10"/>
    </location>
</feature>
<dbReference type="EMBL" id="JACJHR010000017">
    <property type="protein sequence ID" value="MBB2500310.1"/>
    <property type="molecule type" value="Genomic_DNA"/>
</dbReference>
<gene>
    <name evidence="2" type="ORF">H5411_14395</name>
</gene>
<accession>A0A8E2B3S2</accession>
<dbReference type="Proteomes" id="UP000550260">
    <property type="component" value="Unassembled WGS sequence"/>
</dbReference>
<comment type="caution">
    <text evidence="2">The sequence shown here is derived from an EMBL/GenBank/DDBJ whole genome shotgun (WGS) entry which is preliminary data.</text>
</comment>
<evidence type="ECO:0000313" key="2">
    <source>
        <dbReference type="EMBL" id="MBB2500310.1"/>
    </source>
</evidence>
<proteinExistence type="predicted"/>